<dbReference type="AlphaFoldDB" id="A0A2Z7CDP3"/>
<organism evidence="3 4">
    <name type="scientific">Dorcoceras hygrometricum</name>
    <dbReference type="NCBI Taxonomy" id="472368"/>
    <lineage>
        <taxon>Eukaryota</taxon>
        <taxon>Viridiplantae</taxon>
        <taxon>Streptophyta</taxon>
        <taxon>Embryophyta</taxon>
        <taxon>Tracheophyta</taxon>
        <taxon>Spermatophyta</taxon>
        <taxon>Magnoliopsida</taxon>
        <taxon>eudicotyledons</taxon>
        <taxon>Gunneridae</taxon>
        <taxon>Pentapetalae</taxon>
        <taxon>asterids</taxon>
        <taxon>lamiids</taxon>
        <taxon>Lamiales</taxon>
        <taxon>Gesneriaceae</taxon>
        <taxon>Didymocarpoideae</taxon>
        <taxon>Trichosporeae</taxon>
        <taxon>Loxocarpinae</taxon>
        <taxon>Dorcoceras</taxon>
    </lineage>
</organism>
<dbReference type="GO" id="GO:0080043">
    <property type="term" value="F:quercetin 3-O-glucosyltransferase activity"/>
    <property type="evidence" value="ECO:0007669"/>
    <property type="project" value="TreeGrafter"/>
</dbReference>
<name>A0A2Z7CDP3_9LAMI</name>
<evidence type="ECO:0008006" key="5">
    <source>
        <dbReference type="Google" id="ProtNLM"/>
    </source>
</evidence>
<evidence type="ECO:0000256" key="2">
    <source>
        <dbReference type="ARBA" id="ARBA00022679"/>
    </source>
</evidence>
<reference evidence="3 4" key="1">
    <citation type="journal article" date="2015" name="Proc. Natl. Acad. Sci. U.S.A.">
        <title>The resurrection genome of Boea hygrometrica: A blueprint for survival of dehydration.</title>
        <authorList>
            <person name="Xiao L."/>
            <person name="Yang G."/>
            <person name="Zhang L."/>
            <person name="Yang X."/>
            <person name="Zhao S."/>
            <person name="Ji Z."/>
            <person name="Zhou Q."/>
            <person name="Hu M."/>
            <person name="Wang Y."/>
            <person name="Chen M."/>
            <person name="Xu Y."/>
            <person name="Jin H."/>
            <person name="Xiao X."/>
            <person name="Hu G."/>
            <person name="Bao F."/>
            <person name="Hu Y."/>
            <person name="Wan P."/>
            <person name="Li L."/>
            <person name="Deng X."/>
            <person name="Kuang T."/>
            <person name="Xiang C."/>
            <person name="Zhu J.K."/>
            <person name="Oliver M.J."/>
            <person name="He Y."/>
        </authorList>
    </citation>
    <scope>NUCLEOTIDE SEQUENCE [LARGE SCALE GENOMIC DNA]</scope>
    <source>
        <strain evidence="4">cv. XS01</strain>
    </source>
</reference>
<dbReference type="PANTHER" id="PTHR11926">
    <property type="entry name" value="GLUCOSYL/GLUCURONOSYL TRANSFERASES"/>
    <property type="match status" value="1"/>
</dbReference>
<protein>
    <recommendedName>
        <fullName evidence="5">UDP-glycosyltransferase 83A1-like</fullName>
    </recommendedName>
</protein>
<dbReference type="SUPFAM" id="SSF53756">
    <property type="entry name" value="UDP-Glycosyltransferase/glycogen phosphorylase"/>
    <property type="match status" value="1"/>
</dbReference>
<dbReference type="OrthoDB" id="5835829at2759"/>
<dbReference type="PANTHER" id="PTHR11926:SF1412">
    <property type="entry name" value="UDP-GLYCOSYLTRANSFERASE 83A1-LIKE"/>
    <property type="match status" value="1"/>
</dbReference>
<sequence>MGNPHVIAIPYPAQGHVIPSMECSLWLVKNGIKVTLVNTEFNHKRVVESLQESEKIRGTINMVCIPDGLEPWEDRNDLGKLTLGITRVMPGELEALIRRINESEVDEITCVLADCGLGWALEVAERIGLRKKALFWPAAAAVLALSFNLPKLVDDGVIDNDGRPLKNEMVELSPTIPLMNPSSFIWTCIGDQTTQKIVFDVLVKTNQAVKLADWLICNSSHDLEPGAFSLFPNISPVGPLLARNRLGKSVGYFWPEDSSCLTWLDQQAANSVIYVAFGSFTVFDQTQFVELALGLELTNMPFLWVVREDTVAGAEKAYPKGFKQTVQGQGHTVTWAPQQQVLSHPSIACFVSHCGWNSTVEGLSNGVPFLCWPYFADQFLNQDYICDKWEIELRLDKDESGIIRSGEIENKIQLLLNGGIYKERALNLQARAMDSATQGISRNNFNNFIEWIKED</sequence>
<keyword evidence="2" id="KW-0808">Transferase</keyword>
<gene>
    <name evidence="3" type="ORF">F511_07467</name>
</gene>
<dbReference type="Pfam" id="PF00201">
    <property type="entry name" value="UDPGT"/>
    <property type="match status" value="1"/>
</dbReference>
<dbReference type="FunFam" id="3.40.50.2000:FF:000061">
    <property type="entry name" value="UDP-glycosyltransferase 83A1"/>
    <property type="match status" value="1"/>
</dbReference>
<keyword evidence="4" id="KW-1185">Reference proteome</keyword>
<dbReference type="CDD" id="cd03784">
    <property type="entry name" value="GT1_Gtf-like"/>
    <property type="match status" value="1"/>
</dbReference>
<dbReference type="EMBL" id="KQ998961">
    <property type="protein sequence ID" value="KZV42770.1"/>
    <property type="molecule type" value="Genomic_DNA"/>
</dbReference>
<evidence type="ECO:0000313" key="3">
    <source>
        <dbReference type="EMBL" id="KZV42770.1"/>
    </source>
</evidence>
<dbReference type="GO" id="GO:0080044">
    <property type="term" value="F:quercetin 7-O-glucosyltransferase activity"/>
    <property type="evidence" value="ECO:0007669"/>
    <property type="project" value="TreeGrafter"/>
</dbReference>
<dbReference type="Proteomes" id="UP000250235">
    <property type="component" value="Unassembled WGS sequence"/>
</dbReference>
<comment type="similarity">
    <text evidence="1">Belongs to the UDP-glycosyltransferase family.</text>
</comment>
<evidence type="ECO:0000256" key="1">
    <source>
        <dbReference type="ARBA" id="ARBA00009995"/>
    </source>
</evidence>
<dbReference type="InterPro" id="IPR002213">
    <property type="entry name" value="UDP_glucos_trans"/>
</dbReference>
<evidence type="ECO:0000313" key="4">
    <source>
        <dbReference type="Proteomes" id="UP000250235"/>
    </source>
</evidence>
<dbReference type="Gene3D" id="3.40.50.2000">
    <property type="entry name" value="Glycogen Phosphorylase B"/>
    <property type="match status" value="2"/>
</dbReference>
<dbReference type="FunFam" id="3.40.50.2000:FF:000108">
    <property type="entry name" value="UDP-glycosyltransferase 83A1"/>
    <property type="match status" value="1"/>
</dbReference>
<accession>A0A2Z7CDP3</accession>
<proteinExistence type="inferred from homology"/>